<name>A0A6M2YSW0_9CAUD</name>
<dbReference type="InterPro" id="IPR002104">
    <property type="entry name" value="Integrase_catalytic"/>
</dbReference>
<dbReference type="GO" id="GO:0016740">
    <property type="term" value="F:transferase activity"/>
    <property type="evidence" value="ECO:0007669"/>
    <property type="project" value="UniProtKB-KW"/>
</dbReference>
<keyword evidence="7" id="KW-0233">DNA recombination</keyword>
<proteinExistence type="inferred from homology"/>
<protein>
    <recommendedName>
        <fullName evidence="2">Integrase</fullName>
    </recommendedName>
</protein>
<feature type="region of interest" description="Disordered" evidence="10">
    <location>
        <begin position="379"/>
        <end position="411"/>
    </location>
</feature>
<dbReference type="PROSITE" id="PS51898">
    <property type="entry name" value="TYR_RECOMBINASE"/>
    <property type="match status" value="1"/>
</dbReference>
<evidence type="ECO:0000256" key="6">
    <source>
        <dbReference type="ARBA" id="ARBA00023125"/>
    </source>
</evidence>
<keyword evidence="5" id="KW-0229">DNA integration</keyword>
<feature type="domain" description="Core-binding (CB)" evidence="12">
    <location>
        <begin position="68"/>
        <end position="147"/>
    </location>
</feature>
<dbReference type="InterPro" id="IPR013762">
    <property type="entry name" value="Integrase-like_cat_sf"/>
</dbReference>
<feature type="region of interest" description="Disordered" evidence="10">
    <location>
        <begin position="1"/>
        <end position="51"/>
    </location>
</feature>
<reference evidence="13 14" key="1">
    <citation type="journal article" date="2020" name="PLoS ONE">
        <title>Weirdo19ES is a novel singleton mycobacteriophage that selects for glycolipid deficient phage-resistant M. smegmatis mutants.</title>
        <authorList>
            <person name="Suarez C.A."/>
            <person name="Franceschelli J.J."/>
            <person name="Tasselli S.E."/>
            <person name="Morbidoni H.R."/>
        </authorList>
    </citation>
    <scope>NUCLEOTIDE SEQUENCE [LARGE SCALE GENOMIC DNA]</scope>
</reference>
<dbReference type="KEGG" id="vg:63911479"/>
<evidence type="ECO:0000256" key="10">
    <source>
        <dbReference type="SAM" id="MobiDB-lite"/>
    </source>
</evidence>
<dbReference type="GO" id="GO:0044826">
    <property type="term" value="P:viral genome integration into host DNA"/>
    <property type="evidence" value="ECO:0007669"/>
    <property type="project" value="UniProtKB-KW"/>
</dbReference>
<comment type="similarity">
    <text evidence="1">Belongs to the 'phage' integrase family.</text>
</comment>
<dbReference type="GO" id="GO:0015074">
    <property type="term" value="P:DNA integration"/>
    <property type="evidence" value="ECO:0007669"/>
    <property type="project" value="UniProtKB-KW"/>
</dbReference>
<keyword evidence="4" id="KW-0378">Hydrolase</keyword>
<keyword evidence="6 9" id="KW-0238">DNA-binding</keyword>
<evidence type="ECO:0000313" key="13">
    <source>
        <dbReference type="EMBL" id="QEA10811.1"/>
    </source>
</evidence>
<keyword evidence="8" id="KW-1179">Viral genome integration</keyword>
<dbReference type="Proteomes" id="UP000501191">
    <property type="component" value="Segment"/>
</dbReference>
<keyword evidence="3" id="KW-0808">Transferase</keyword>
<evidence type="ECO:0000256" key="2">
    <source>
        <dbReference type="ARBA" id="ARBA00016082"/>
    </source>
</evidence>
<dbReference type="SUPFAM" id="SSF56349">
    <property type="entry name" value="DNA breaking-rejoining enzymes"/>
    <property type="match status" value="1"/>
</dbReference>
<dbReference type="Pfam" id="PF00589">
    <property type="entry name" value="Phage_integrase"/>
    <property type="match status" value="1"/>
</dbReference>
<evidence type="ECO:0000256" key="7">
    <source>
        <dbReference type="ARBA" id="ARBA00023172"/>
    </source>
</evidence>
<dbReference type="GO" id="GO:0016787">
    <property type="term" value="F:hydrolase activity"/>
    <property type="evidence" value="ECO:0007669"/>
    <property type="project" value="UniProtKB-KW"/>
</dbReference>
<evidence type="ECO:0000256" key="9">
    <source>
        <dbReference type="PROSITE-ProRule" id="PRU01248"/>
    </source>
</evidence>
<dbReference type="PROSITE" id="PS51900">
    <property type="entry name" value="CB"/>
    <property type="match status" value="1"/>
</dbReference>
<dbReference type="RefSeq" id="YP_010050744.1">
    <property type="nucleotide sequence ID" value="NC_054433.1"/>
</dbReference>
<organism evidence="13 14">
    <name type="scientific">Mycobacterium phage Weirdo19</name>
    <dbReference type="NCBI Taxonomy" id="2601610"/>
    <lineage>
        <taxon>Viruses</taxon>
        <taxon>Duplodnaviria</taxon>
        <taxon>Heunggongvirae</taxon>
        <taxon>Uroviricota</taxon>
        <taxon>Caudoviricetes</taxon>
        <taxon>Rosariovirus</taxon>
        <taxon>Rosariovirus Weirdo19ES</taxon>
    </lineage>
</organism>
<evidence type="ECO:0000256" key="5">
    <source>
        <dbReference type="ARBA" id="ARBA00022908"/>
    </source>
</evidence>
<keyword evidence="14" id="KW-1185">Reference proteome</keyword>
<dbReference type="GeneID" id="63911479"/>
<dbReference type="GO" id="GO:0006310">
    <property type="term" value="P:DNA recombination"/>
    <property type="evidence" value="ECO:0007669"/>
    <property type="project" value="UniProtKB-KW"/>
</dbReference>
<dbReference type="Gene3D" id="1.10.443.10">
    <property type="entry name" value="Intergrase catalytic core"/>
    <property type="match status" value="1"/>
</dbReference>
<dbReference type="InterPro" id="IPR044068">
    <property type="entry name" value="CB"/>
</dbReference>
<evidence type="ECO:0000256" key="3">
    <source>
        <dbReference type="ARBA" id="ARBA00022679"/>
    </source>
</evidence>
<evidence type="ECO:0000256" key="1">
    <source>
        <dbReference type="ARBA" id="ARBA00008857"/>
    </source>
</evidence>
<dbReference type="InterPro" id="IPR011010">
    <property type="entry name" value="DNA_brk_join_enz"/>
</dbReference>
<evidence type="ECO:0000259" key="11">
    <source>
        <dbReference type="PROSITE" id="PS51898"/>
    </source>
</evidence>
<dbReference type="GO" id="GO:0003677">
    <property type="term" value="F:DNA binding"/>
    <property type="evidence" value="ECO:0007669"/>
    <property type="project" value="UniProtKB-UniRule"/>
</dbReference>
<feature type="domain" description="Tyr recombinase" evidence="11">
    <location>
        <begin position="168"/>
        <end position="339"/>
    </location>
</feature>
<dbReference type="EMBL" id="MN103533">
    <property type="protein sequence ID" value="QEA10811.1"/>
    <property type="molecule type" value="Genomic_DNA"/>
</dbReference>
<accession>A0A6M2YSW0</accession>
<evidence type="ECO:0000259" key="12">
    <source>
        <dbReference type="PROSITE" id="PS51900"/>
    </source>
</evidence>
<evidence type="ECO:0000313" key="14">
    <source>
        <dbReference type="Proteomes" id="UP000501191"/>
    </source>
</evidence>
<keyword evidence="8" id="KW-1160">Virus entry into host cell</keyword>
<sequence length="411" mass="43665">MSAAAHRRPAGDPAHRPPVSSPPRLLTLKTPCEQTGNVVTPRPRSSESEGTQLVIQKVTGPAPTAAPAAWREPLRRYFEVLAASGYPATTLATRGAHLRRIARELGVSPGAVTGPRLVGFFARQEHWARETRRGYRASCVSFFTWAHREGLIESNPSLDLPSVAAARPAPRPAPDRVYREALLAAPPRVMVMLRLAAEAGLRRAEVARLHTEDLTEGLDGWVLLVHGKGGKVRTVPITDELAALVGAGAAGHTPGAPSTGWLFPGDDNGHLSPRYVGKLCAAAMPAGWTMHKLRHRFATRAFRGTRNLRAVQTLLGHASVATTEIYTAVDDAEVRAAMLAASEPTAERGGRGRRALGVTSAAIAMAALWLGITDAAPQPGSVSDHTPAAPPWSTERPGMWPHPPGGVELAA</sequence>
<dbReference type="GO" id="GO:0075713">
    <property type="term" value="P:establishment of integrated proviral latency"/>
    <property type="evidence" value="ECO:0007669"/>
    <property type="project" value="UniProtKB-KW"/>
</dbReference>
<evidence type="ECO:0000256" key="4">
    <source>
        <dbReference type="ARBA" id="ARBA00022801"/>
    </source>
</evidence>
<dbReference type="PANTHER" id="PTHR30349:SF64">
    <property type="entry name" value="PROPHAGE INTEGRASE INTD-RELATED"/>
    <property type="match status" value="1"/>
</dbReference>
<evidence type="ECO:0000256" key="8">
    <source>
        <dbReference type="ARBA" id="ARBA00023195"/>
    </source>
</evidence>
<dbReference type="InterPro" id="IPR050090">
    <property type="entry name" value="Tyrosine_recombinase_XerCD"/>
</dbReference>
<dbReference type="PANTHER" id="PTHR30349">
    <property type="entry name" value="PHAGE INTEGRASE-RELATED"/>
    <property type="match status" value="1"/>
</dbReference>